<dbReference type="STRING" id="1299341.SAMN05444005_101690"/>
<evidence type="ECO:0000313" key="5">
    <source>
        <dbReference type="EMBL" id="SEP63319.1"/>
    </source>
</evidence>
<reference evidence="5 6" key="1">
    <citation type="submission" date="2016-10" db="EMBL/GenBank/DDBJ databases">
        <authorList>
            <person name="de Groot N.N."/>
        </authorList>
    </citation>
    <scope>NUCLEOTIDE SEQUENCE [LARGE SCALE GENOMIC DNA]</scope>
    <source>
        <strain evidence="5 6">DSM 27078</strain>
    </source>
</reference>
<keyword evidence="6" id="KW-1185">Reference proteome</keyword>
<name>A0A1H8ZFR2_9FLAO</name>
<evidence type="ECO:0000259" key="4">
    <source>
        <dbReference type="SMART" id="SM00646"/>
    </source>
</evidence>
<dbReference type="GO" id="GO:0009253">
    <property type="term" value="P:peptidoglycan catabolic process"/>
    <property type="evidence" value="ECO:0007669"/>
    <property type="project" value="InterPro"/>
</dbReference>
<dbReference type="AlphaFoldDB" id="A0A1H8ZFR2"/>
<dbReference type="Proteomes" id="UP000198648">
    <property type="component" value="Unassembled WGS sequence"/>
</dbReference>
<proteinExistence type="predicted"/>
<dbReference type="PANTHER" id="PTHR30404">
    <property type="entry name" value="N-ACETYLMURAMOYL-L-ALANINE AMIDASE"/>
    <property type="match status" value="1"/>
</dbReference>
<evidence type="ECO:0000256" key="1">
    <source>
        <dbReference type="ARBA" id="ARBA00001561"/>
    </source>
</evidence>
<gene>
    <name evidence="5" type="ORF">SAMN05444005_101690</name>
</gene>
<dbReference type="FunFam" id="3.40.630.40:FF:000005">
    <property type="entry name" value="N-acetylmuramoyl-L-alanine amidase (AmiA)"/>
    <property type="match status" value="1"/>
</dbReference>
<dbReference type="GO" id="GO:0008745">
    <property type="term" value="F:N-acetylmuramoyl-L-alanine amidase activity"/>
    <property type="evidence" value="ECO:0007669"/>
    <property type="project" value="UniProtKB-EC"/>
</dbReference>
<dbReference type="EC" id="3.5.1.28" evidence="2"/>
<dbReference type="Pfam" id="PF01520">
    <property type="entry name" value="Amidase_3"/>
    <property type="match status" value="1"/>
</dbReference>
<dbReference type="Gene3D" id="3.40.630.40">
    <property type="entry name" value="Zn-dependent exopeptidases"/>
    <property type="match status" value="1"/>
</dbReference>
<feature type="domain" description="MurNAc-LAA" evidence="4">
    <location>
        <begin position="84"/>
        <end position="242"/>
    </location>
</feature>
<organism evidence="5 6">
    <name type="scientific">Flavobacterium urocaniciphilum</name>
    <dbReference type="NCBI Taxonomy" id="1299341"/>
    <lineage>
        <taxon>Bacteria</taxon>
        <taxon>Pseudomonadati</taxon>
        <taxon>Bacteroidota</taxon>
        <taxon>Flavobacteriia</taxon>
        <taxon>Flavobacteriales</taxon>
        <taxon>Flavobacteriaceae</taxon>
        <taxon>Flavobacterium</taxon>
    </lineage>
</organism>
<keyword evidence="3" id="KW-0378">Hydrolase</keyword>
<sequence>MKKILILLIFSISMISFSQEKKFKIVLDAGHGGKDPGAQKNGCIEKEIALDVILRIGKLLEKYPDFDIKYTRTTDVFIPLKDRAKIANDFEADLFVSVHCNSSVSATPYGSMTLVMGLSRSNMNFEIAKTENAVIFQEEDYKKTYQGFDPNNPQTQIGLKILQEESLLQSIDFASKVQSGFKNNLKRKDLGMHQQPLWVLDATVMPGVLIELGFLSNYAESRYMKSEEGKSNYSQIIAKSIIEYKDQIKETTTEIFPLDIKEPKIEEPVIVKPIVEVSKDSTATTITNDTVIKDTIVGPKYKVQISFSTKKLELLPENFNGLSNITVAEINGGYKYYYGEGSMENCKKLLAEAKLKGYKSAFIVESK</sequence>
<dbReference type="InterPro" id="IPR002508">
    <property type="entry name" value="MurNAc-LAA_cat"/>
</dbReference>
<dbReference type="SMART" id="SM00646">
    <property type="entry name" value="Ami_3"/>
    <property type="match status" value="1"/>
</dbReference>
<dbReference type="OrthoDB" id="9806267at2"/>
<dbReference type="InterPro" id="IPR050695">
    <property type="entry name" value="N-acetylmuramoyl_amidase_3"/>
</dbReference>
<dbReference type="RefSeq" id="WP_091465161.1">
    <property type="nucleotide sequence ID" value="NZ_FOEI01000001.1"/>
</dbReference>
<comment type="catalytic activity">
    <reaction evidence="1">
        <text>Hydrolyzes the link between N-acetylmuramoyl residues and L-amino acid residues in certain cell-wall glycopeptides.</text>
        <dbReference type="EC" id="3.5.1.28"/>
    </reaction>
</comment>
<protein>
    <recommendedName>
        <fullName evidence="2">N-acetylmuramoyl-L-alanine amidase</fullName>
        <ecNumber evidence="2">3.5.1.28</ecNumber>
    </recommendedName>
</protein>
<evidence type="ECO:0000256" key="2">
    <source>
        <dbReference type="ARBA" id="ARBA00011901"/>
    </source>
</evidence>
<dbReference type="GO" id="GO:0030288">
    <property type="term" value="C:outer membrane-bounded periplasmic space"/>
    <property type="evidence" value="ECO:0007669"/>
    <property type="project" value="TreeGrafter"/>
</dbReference>
<evidence type="ECO:0000256" key="3">
    <source>
        <dbReference type="ARBA" id="ARBA00022801"/>
    </source>
</evidence>
<dbReference type="SUPFAM" id="SSF53187">
    <property type="entry name" value="Zn-dependent exopeptidases"/>
    <property type="match status" value="1"/>
</dbReference>
<dbReference type="PANTHER" id="PTHR30404:SF0">
    <property type="entry name" value="N-ACETYLMURAMOYL-L-ALANINE AMIDASE AMIC"/>
    <property type="match status" value="1"/>
</dbReference>
<dbReference type="EMBL" id="FOEI01000001">
    <property type="protein sequence ID" value="SEP63319.1"/>
    <property type="molecule type" value="Genomic_DNA"/>
</dbReference>
<accession>A0A1H8ZFR2</accession>
<evidence type="ECO:0000313" key="6">
    <source>
        <dbReference type="Proteomes" id="UP000198648"/>
    </source>
</evidence>
<dbReference type="CDD" id="cd02696">
    <property type="entry name" value="MurNAc-LAA"/>
    <property type="match status" value="1"/>
</dbReference>